<feature type="compositionally biased region" description="Polar residues" evidence="1">
    <location>
        <begin position="88"/>
        <end position="97"/>
    </location>
</feature>
<sequence length="211" mass="24295">MHNTRQPQRRFRIWMQIRKTTKTLWKIMKHSGSLSEIPDGLPDVKKKDFPKDKRRAIKANVSESKSESTTSEDSSSQEDKENFKAFASSYSSPPGETSKSEVEERPSPTTVVKDLEEELLSPTKEVADLNVEVSMSEDETESIKDLQDAYNQLYEKCFKQRKMILLLSMRLKTSEDDKKALHVDLVKSKAHVYGPKEYKKSFKDKLSLVES</sequence>
<feature type="region of interest" description="Disordered" evidence="1">
    <location>
        <begin position="33"/>
        <end position="112"/>
    </location>
</feature>
<dbReference type="AlphaFoldDB" id="A0ABC8TLX2"/>
<keyword evidence="3" id="KW-1185">Reference proteome</keyword>
<proteinExistence type="predicted"/>
<dbReference type="Proteomes" id="UP001642360">
    <property type="component" value="Unassembled WGS sequence"/>
</dbReference>
<feature type="compositionally biased region" description="Basic and acidic residues" evidence="1">
    <location>
        <begin position="42"/>
        <end position="51"/>
    </location>
</feature>
<reference evidence="2 3" key="1">
    <citation type="submission" date="2024-02" db="EMBL/GenBank/DDBJ databases">
        <authorList>
            <person name="Vignale AGUSTIN F."/>
            <person name="Sosa J E."/>
            <person name="Modenutti C."/>
        </authorList>
    </citation>
    <scope>NUCLEOTIDE SEQUENCE [LARGE SCALE GENOMIC DNA]</scope>
</reference>
<dbReference type="EMBL" id="CAUOFW020005503">
    <property type="protein sequence ID" value="CAK9170477.1"/>
    <property type="molecule type" value="Genomic_DNA"/>
</dbReference>
<protein>
    <submittedName>
        <fullName evidence="2">Uncharacterized protein</fullName>
    </submittedName>
</protein>
<comment type="caution">
    <text evidence="2">The sequence shown here is derived from an EMBL/GenBank/DDBJ whole genome shotgun (WGS) entry which is preliminary data.</text>
</comment>
<accession>A0ABC8TLX2</accession>
<gene>
    <name evidence="2" type="ORF">ILEXP_LOCUS39974</name>
</gene>
<evidence type="ECO:0000313" key="2">
    <source>
        <dbReference type="EMBL" id="CAK9170477.1"/>
    </source>
</evidence>
<evidence type="ECO:0000313" key="3">
    <source>
        <dbReference type="Proteomes" id="UP001642360"/>
    </source>
</evidence>
<evidence type="ECO:0000256" key="1">
    <source>
        <dbReference type="SAM" id="MobiDB-lite"/>
    </source>
</evidence>
<name>A0ABC8TLX2_9AQUA</name>
<organism evidence="2 3">
    <name type="scientific">Ilex paraguariensis</name>
    <name type="common">yerba mate</name>
    <dbReference type="NCBI Taxonomy" id="185542"/>
    <lineage>
        <taxon>Eukaryota</taxon>
        <taxon>Viridiplantae</taxon>
        <taxon>Streptophyta</taxon>
        <taxon>Embryophyta</taxon>
        <taxon>Tracheophyta</taxon>
        <taxon>Spermatophyta</taxon>
        <taxon>Magnoliopsida</taxon>
        <taxon>eudicotyledons</taxon>
        <taxon>Gunneridae</taxon>
        <taxon>Pentapetalae</taxon>
        <taxon>asterids</taxon>
        <taxon>campanulids</taxon>
        <taxon>Aquifoliales</taxon>
        <taxon>Aquifoliaceae</taxon>
        <taxon>Ilex</taxon>
    </lineage>
</organism>